<dbReference type="SMART" id="SM00154">
    <property type="entry name" value="ZnF_AN1"/>
    <property type="match status" value="2"/>
</dbReference>
<feature type="compositionally biased region" description="Polar residues" evidence="6">
    <location>
        <begin position="160"/>
        <end position="175"/>
    </location>
</feature>
<accession>A0A913Y5H4</accession>
<evidence type="ECO:0000313" key="9">
    <source>
        <dbReference type="Proteomes" id="UP000887567"/>
    </source>
</evidence>
<keyword evidence="2" id="KW-0677">Repeat</keyword>
<keyword evidence="1" id="KW-0479">Metal-binding</keyword>
<dbReference type="InterPro" id="IPR057357">
    <property type="entry name" value="Znf-C2H2_ZFAND2A/B"/>
</dbReference>
<feature type="compositionally biased region" description="Low complexity" evidence="6">
    <location>
        <begin position="214"/>
        <end position="249"/>
    </location>
</feature>
<evidence type="ECO:0000259" key="7">
    <source>
        <dbReference type="PROSITE" id="PS51039"/>
    </source>
</evidence>
<dbReference type="EnsemblMetazoa" id="XM_021059369.2">
    <property type="protein sequence ID" value="XP_020915028.1"/>
    <property type="gene ID" value="LOC110252546"/>
</dbReference>
<dbReference type="Proteomes" id="UP000887567">
    <property type="component" value="Unplaced"/>
</dbReference>
<dbReference type="FunFam" id="4.10.1110.10:FF:000003">
    <property type="entry name" value="AN1-type zinc finger protein 2B isoform X1"/>
    <property type="match status" value="1"/>
</dbReference>
<keyword evidence="9" id="KW-1185">Reference proteome</keyword>
<keyword evidence="3 5" id="KW-0863">Zinc-finger</keyword>
<dbReference type="InterPro" id="IPR000058">
    <property type="entry name" value="Znf_AN1"/>
</dbReference>
<dbReference type="Gene3D" id="4.10.1110.10">
    <property type="entry name" value="AN1-like Zinc finger"/>
    <property type="match status" value="2"/>
</dbReference>
<evidence type="ECO:0000256" key="4">
    <source>
        <dbReference type="ARBA" id="ARBA00022833"/>
    </source>
</evidence>
<dbReference type="PANTHER" id="PTHR14677">
    <property type="entry name" value="ARSENITE INDUCUBLE RNA ASSOCIATED PROTEIN AIP-1-RELATED"/>
    <property type="match status" value="1"/>
</dbReference>
<evidence type="ECO:0000313" key="8">
    <source>
        <dbReference type="EnsemblMetazoa" id="XP_020915028.1"/>
    </source>
</evidence>
<evidence type="ECO:0000256" key="5">
    <source>
        <dbReference type="PROSITE-ProRule" id="PRU00449"/>
    </source>
</evidence>
<dbReference type="SUPFAM" id="SSF118310">
    <property type="entry name" value="AN1-like Zinc finger"/>
    <property type="match status" value="2"/>
</dbReference>
<dbReference type="KEGG" id="epa:110252546"/>
<feature type="compositionally biased region" description="Basic and acidic residues" evidence="6">
    <location>
        <begin position="250"/>
        <end position="274"/>
    </location>
</feature>
<feature type="compositionally biased region" description="Polar residues" evidence="6">
    <location>
        <begin position="137"/>
        <end position="146"/>
    </location>
</feature>
<dbReference type="GO" id="GO:0005783">
    <property type="term" value="C:endoplasmic reticulum"/>
    <property type="evidence" value="ECO:0007669"/>
    <property type="project" value="TreeGrafter"/>
</dbReference>
<sequence length="274" mass="30659">MEFPNLGQQCALSTCKQLDFLPMKCDACSKIFCKDHVKYTEHSCNQAYKKDNQVPVCPLCNQPVPVPRGQQPDIKVGEHIDRDCQSERAVKIRNKCSVKGCKQKEFMKVRCESCRQNYCLKHRHEQDHNCTALVQPSTTGQRTSASVRAGQAAVARFQSKPGSSGTRPQQTSLSSFGRDLDRERRERLAQQKPQQLQHTSMSEDEALALAIQASLSSTQSGSSSSNSEPNRQLTAQEQEDLALAQALAQSEKEELERRQRGQQSDNKKSDCSLS</sequence>
<dbReference type="GO" id="GO:0043161">
    <property type="term" value="P:proteasome-mediated ubiquitin-dependent protein catabolic process"/>
    <property type="evidence" value="ECO:0007669"/>
    <property type="project" value="TreeGrafter"/>
</dbReference>
<organism evidence="8 9">
    <name type="scientific">Exaiptasia diaphana</name>
    <name type="common">Tropical sea anemone</name>
    <name type="synonym">Aiptasia pulchella</name>
    <dbReference type="NCBI Taxonomy" id="2652724"/>
    <lineage>
        <taxon>Eukaryota</taxon>
        <taxon>Metazoa</taxon>
        <taxon>Cnidaria</taxon>
        <taxon>Anthozoa</taxon>
        <taxon>Hexacorallia</taxon>
        <taxon>Actiniaria</taxon>
        <taxon>Aiptasiidae</taxon>
        <taxon>Exaiptasia</taxon>
    </lineage>
</organism>
<dbReference type="Pfam" id="PF25403">
    <property type="entry name" value="zf-C2H2_ZFAND2"/>
    <property type="match status" value="1"/>
</dbReference>
<dbReference type="GO" id="GO:0045047">
    <property type="term" value="P:protein targeting to ER"/>
    <property type="evidence" value="ECO:0007669"/>
    <property type="project" value="TreeGrafter"/>
</dbReference>
<feature type="region of interest" description="Disordered" evidence="6">
    <location>
        <begin position="214"/>
        <end position="274"/>
    </location>
</feature>
<feature type="domain" description="AN1-type" evidence="7">
    <location>
        <begin position="90"/>
        <end position="138"/>
    </location>
</feature>
<dbReference type="AlphaFoldDB" id="A0A913Y5H4"/>
<dbReference type="GO" id="GO:0008270">
    <property type="term" value="F:zinc ion binding"/>
    <property type="evidence" value="ECO:0007669"/>
    <property type="project" value="UniProtKB-KW"/>
</dbReference>
<dbReference type="PANTHER" id="PTHR14677:SF20">
    <property type="entry name" value="ZINC FINGER AN1-TYPE CONTAINING 2A-RELATED"/>
    <property type="match status" value="1"/>
</dbReference>
<feature type="domain" description="AN1-type" evidence="7">
    <location>
        <begin position="4"/>
        <end position="52"/>
    </location>
</feature>
<dbReference type="InterPro" id="IPR035896">
    <property type="entry name" value="AN1-like_Znf"/>
</dbReference>
<name>A0A913Y5H4_EXADI</name>
<dbReference type="GeneID" id="110252546"/>
<evidence type="ECO:0000256" key="6">
    <source>
        <dbReference type="SAM" id="MobiDB-lite"/>
    </source>
</evidence>
<protein>
    <recommendedName>
        <fullName evidence="7">AN1-type domain-containing protein</fullName>
    </recommendedName>
</protein>
<dbReference type="OrthoDB" id="431929at2759"/>
<evidence type="ECO:0000256" key="3">
    <source>
        <dbReference type="ARBA" id="ARBA00022771"/>
    </source>
</evidence>
<keyword evidence="4" id="KW-0862">Zinc</keyword>
<evidence type="ECO:0000256" key="2">
    <source>
        <dbReference type="ARBA" id="ARBA00022737"/>
    </source>
</evidence>
<dbReference type="Pfam" id="PF01428">
    <property type="entry name" value="zf-AN1"/>
    <property type="match status" value="2"/>
</dbReference>
<reference evidence="8" key="1">
    <citation type="submission" date="2022-11" db="UniProtKB">
        <authorList>
            <consortium name="EnsemblMetazoa"/>
        </authorList>
    </citation>
    <scope>IDENTIFICATION</scope>
</reference>
<evidence type="ECO:0000256" key="1">
    <source>
        <dbReference type="ARBA" id="ARBA00022723"/>
    </source>
</evidence>
<feature type="region of interest" description="Disordered" evidence="6">
    <location>
        <begin position="137"/>
        <end position="178"/>
    </location>
</feature>
<dbReference type="PROSITE" id="PS51039">
    <property type="entry name" value="ZF_AN1"/>
    <property type="match status" value="2"/>
</dbReference>
<dbReference type="RefSeq" id="XP_020915028.1">
    <property type="nucleotide sequence ID" value="XM_021059369.2"/>
</dbReference>
<proteinExistence type="predicted"/>
<dbReference type="OMA" id="DESKHNR"/>